<keyword evidence="1 5" id="KW-0378">Hydrolase</keyword>
<evidence type="ECO:0000256" key="2">
    <source>
        <dbReference type="ARBA" id="ARBA00023295"/>
    </source>
</evidence>
<dbReference type="InterPro" id="IPR001910">
    <property type="entry name" value="Inosine/uridine_hydrolase_dom"/>
</dbReference>
<proteinExistence type="predicted"/>
<dbReference type="AlphaFoldDB" id="A0A0M0EGT3"/>
<dbReference type="Pfam" id="PF01156">
    <property type="entry name" value="IU_nuc_hydro"/>
    <property type="match status" value="1"/>
</dbReference>
<dbReference type="InterPro" id="IPR036452">
    <property type="entry name" value="Ribo_hydro-like"/>
</dbReference>
<dbReference type="STRING" id="33995.KOEU_20240"/>
<dbReference type="GO" id="GO:0006152">
    <property type="term" value="P:purine nucleoside catabolic process"/>
    <property type="evidence" value="ECO:0007669"/>
    <property type="project" value="TreeGrafter"/>
</dbReference>
<keyword evidence="3" id="KW-0732">Signal</keyword>
<reference evidence="5" key="1">
    <citation type="submission" date="2015-08" db="EMBL/GenBank/DDBJ databases">
        <title>Draft genome sequence of Komagataeibacter europaeus CECT 8546 a cellulose producer strain from vinegar produced by the traditional method.</title>
        <authorList>
            <person name="Poehlein A."/>
            <person name="Valera M.J."/>
            <person name="Haack F.S."/>
            <person name="Mas A."/>
            <person name="Daniel R."/>
            <person name="Streit W.R."/>
            <person name="Mateo E."/>
        </authorList>
    </citation>
    <scope>NUCLEOTIDE SEQUENCE [LARGE SCALE GENOMIC DNA]</scope>
    <source>
        <strain evidence="5">CECT 8546</strain>
    </source>
</reference>
<dbReference type="PANTHER" id="PTHR12304">
    <property type="entry name" value="INOSINE-URIDINE PREFERRING NUCLEOSIDE HYDROLASE"/>
    <property type="match status" value="1"/>
</dbReference>
<dbReference type="EC" id="3.2.-.-" evidence="5"/>
<dbReference type="Gene3D" id="3.90.245.10">
    <property type="entry name" value="Ribonucleoside hydrolase-like"/>
    <property type="match status" value="1"/>
</dbReference>
<name>A0A0M0EGT3_KOMEU</name>
<evidence type="ECO:0000256" key="3">
    <source>
        <dbReference type="SAM" id="SignalP"/>
    </source>
</evidence>
<evidence type="ECO:0000256" key="1">
    <source>
        <dbReference type="ARBA" id="ARBA00022801"/>
    </source>
</evidence>
<keyword evidence="2 5" id="KW-0326">Glycosidase</keyword>
<feature type="signal peptide" evidence="3">
    <location>
        <begin position="1"/>
        <end position="42"/>
    </location>
</feature>
<evidence type="ECO:0000313" key="5">
    <source>
        <dbReference type="EMBL" id="KON64440.1"/>
    </source>
</evidence>
<sequence>MTSRLPSANGVRRVFSSALSLTARLAACATAMVLVTATTALAAPAPATAGPELVIEDNDFLGPGGSDQLSTIPLLANPHVRVLGFTVVTGDGWENAESAHLRRLLEIMGRTDVPVADGAVYPLINTRAEMKLHEQQYGSIPWKGAWGALGSIDGAPDIQPAIPAMKEGAPHLAPVAQSAAQFLIEQVHAHPHEVTIVAAGPLTNLALAIRQDPTFAETAKQLVFMGGMLDTSMMSITGNADFASDFNMIFDPEAAHITLTAPWKKITVVGSVSNDLMLSKQYLAQLTAKKTPLTDYIGKYYDPLPMWDEMTTAIAADPTLVTSAVDARMDIDTSRGPHYGHAFVVPDSLAPHDSPIRTMHIVRSIDADRFRDTFARQAQADLPVQGH</sequence>
<feature type="chain" id="PRO_5005598020" evidence="3">
    <location>
        <begin position="43"/>
        <end position="387"/>
    </location>
</feature>
<gene>
    <name evidence="5" type="primary">rihA2</name>
    <name evidence="5" type="ORF">KOEU_20240</name>
</gene>
<dbReference type="GO" id="GO:0008477">
    <property type="term" value="F:purine nucleosidase activity"/>
    <property type="evidence" value="ECO:0007669"/>
    <property type="project" value="TreeGrafter"/>
</dbReference>
<dbReference type="Proteomes" id="UP000037566">
    <property type="component" value="Unassembled WGS sequence"/>
</dbReference>
<dbReference type="InterPro" id="IPR023186">
    <property type="entry name" value="IUNH"/>
</dbReference>
<comment type="caution">
    <text evidence="5">The sequence shown here is derived from an EMBL/GenBank/DDBJ whole genome shotgun (WGS) entry which is preliminary data.</text>
</comment>
<dbReference type="GO" id="GO:0005829">
    <property type="term" value="C:cytosol"/>
    <property type="evidence" value="ECO:0007669"/>
    <property type="project" value="TreeGrafter"/>
</dbReference>
<feature type="domain" description="Inosine/uridine-preferring nucleoside hydrolase" evidence="4">
    <location>
        <begin position="63"/>
        <end position="371"/>
    </location>
</feature>
<dbReference type="EMBL" id="LHUQ01000010">
    <property type="protein sequence ID" value="KON64440.1"/>
    <property type="molecule type" value="Genomic_DNA"/>
</dbReference>
<protein>
    <submittedName>
        <fullName evidence="5">Pyrimidine-specific ribonucleoside hydrolase RihA</fullName>
        <ecNumber evidence="5">3.2.-.-</ecNumber>
    </submittedName>
</protein>
<organism evidence="5 6">
    <name type="scientific">Komagataeibacter europaeus</name>
    <name type="common">Gluconacetobacter europaeus</name>
    <dbReference type="NCBI Taxonomy" id="33995"/>
    <lineage>
        <taxon>Bacteria</taxon>
        <taxon>Pseudomonadati</taxon>
        <taxon>Pseudomonadota</taxon>
        <taxon>Alphaproteobacteria</taxon>
        <taxon>Acetobacterales</taxon>
        <taxon>Acetobacteraceae</taxon>
        <taxon>Komagataeibacter</taxon>
    </lineage>
</organism>
<evidence type="ECO:0000259" key="4">
    <source>
        <dbReference type="Pfam" id="PF01156"/>
    </source>
</evidence>
<keyword evidence="6" id="KW-1185">Reference proteome</keyword>
<dbReference type="PANTHER" id="PTHR12304:SF25">
    <property type="entry name" value="INOSINE_URIDINE-PREFERRING NUCLEOSIDE HYDROLASE DOMAIN-CONTAINING PROTEIN"/>
    <property type="match status" value="1"/>
</dbReference>
<accession>A0A0M0EGT3</accession>
<dbReference type="SUPFAM" id="SSF53590">
    <property type="entry name" value="Nucleoside hydrolase"/>
    <property type="match status" value="1"/>
</dbReference>
<evidence type="ECO:0000313" key="6">
    <source>
        <dbReference type="Proteomes" id="UP000037566"/>
    </source>
</evidence>
<dbReference type="PATRIC" id="fig|33995.3.peg.2247"/>